<dbReference type="PRINTS" id="PR01356">
    <property type="entry name" value="GFGPROTEIN"/>
</dbReference>
<dbReference type="InterPro" id="IPR020084">
    <property type="entry name" value="NUDIX_hydrolase_CS"/>
</dbReference>
<reference evidence="6" key="1">
    <citation type="submission" date="2015-09" db="EMBL/GenBank/DDBJ databases">
        <title>Scylla olivacea transcriptome.</title>
        <authorList>
            <person name="Ikhwanuddin M."/>
        </authorList>
    </citation>
    <scope>NUCLEOTIDE SEQUENCE</scope>
</reference>
<keyword evidence="2 3" id="KW-0378">Hydrolase</keyword>
<feature type="domain" description="Nudix hydrolase" evidence="5">
    <location>
        <begin position="128"/>
        <end position="257"/>
    </location>
</feature>
<evidence type="ECO:0000256" key="2">
    <source>
        <dbReference type="ARBA" id="ARBA00022801"/>
    </source>
</evidence>
<name>A0A0P4WE55_SCYOL</name>
<evidence type="ECO:0000259" key="5">
    <source>
        <dbReference type="PROSITE" id="PS51462"/>
    </source>
</evidence>
<dbReference type="EMBL" id="GDRN01070067">
    <property type="protein sequence ID" value="JAI63945.1"/>
    <property type="molecule type" value="Transcribed_RNA"/>
</dbReference>
<dbReference type="CDD" id="cd04670">
    <property type="entry name" value="NUDIX_ASFGF2_Nudt6"/>
    <property type="match status" value="1"/>
</dbReference>
<evidence type="ECO:0000313" key="6">
    <source>
        <dbReference type="EMBL" id="JAI63945.1"/>
    </source>
</evidence>
<evidence type="ECO:0000256" key="1">
    <source>
        <dbReference type="ARBA" id="ARBA00005582"/>
    </source>
</evidence>
<dbReference type="SUPFAM" id="SSF55811">
    <property type="entry name" value="Nudix"/>
    <property type="match status" value="1"/>
</dbReference>
<sequence>MLVLRGLVRILKYTSSNSPLYQSCSLVTSMEGHYWFQGVRDRYSGITVSSSEEPVTARDLEQMLQASLDQWRKKRVRGVWFRVDLRHADWVPVLAKHGFTYHHAKTDFVMMVRWLPVNEPNNIPRYAHTLIGVGAFVVNDKDELLVVQERFYSKPHWKLPGGYVEINEDLGAAAVREVKEETGIEAEFVSLVAFRHVHNAAFHCSDMYFIVHMRPITNQIVMCKKELSACEWMKIERYINNPKVNKMNRFFAKQYLESCRKGVQLQASPMYHPWVKRNIMVYSIGHELHPESNSDEVQAPGEGHSACNGDPKL</sequence>
<dbReference type="FunFam" id="3.90.79.10:FF:000015">
    <property type="entry name" value="Nudix hydrolase 8"/>
    <property type="match status" value="1"/>
</dbReference>
<dbReference type="PANTHER" id="PTHR13994">
    <property type="entry name" value="NUDIX HYDROLASE RELATED"/>
    <property type="match status" value="1"/>
</dbReference>
<organism evidence="6">
    <name type="scientific">Scylla olivacea</name>
    <name type="common">Orange mud crab</name>
    <name type="synonym">Cancer olivacea</name>
    <dbReference type="NCBI Taxonomy" id="85551"/>
    <lineage>
        <taxon>Eukaryota</taxon>
        <taxon>Metazoa</taxon>
        <taxon>Ecdysozoa</taxon>
        <taxon>Arthropoda</taxon>
        <taxon>Crustacea</taxon>
        <taxon>Multicrustacea</taxon>
        <taxon>Malacostraca</taxon>
        <taxon>Eumalacostraca</taxon>
        <taxon>Eucarida</taxon>
        <taxon>Decapoda</taxon>
        <taxon>Pleocyemata</taxon>
        <taxon>Brachyura</taxon>
        <taxon>Eubrachyura</taxon>
        <taxon>Portunoidea</taxon>
        <taxon>Portunidae</taxon>
        <taxon>Portuninae</taxon>
        <taxon>Scylla</taxon>
    </lineage>
</organism>
<dbReference type="GO" id="GO:0051287">
    <property type="term" value="F:NAD binding"/>
    <property type="evidence" value="ECO:0007669"/>
    <property type="project" value="TreeGrafter"/>
</dbReference>
<dbReference type="PROSITE" id="PS51462">
    <property type="entry name" value="NUDIX"/>
    <property type="match status" value="1"/>
</dbReference>
<dbReference type="GO" id="GO:0047631">
    <property type="term" value="F:ADP-ribose diphosphatase activity"/>
    <property type="evidence" value="ECO:0007669"/>
    <property type="project" value="TreeGrafter"/>
</dbReference>
<protein>
    <recommendedName>
        <fullName evidence="5">Nudix hydrolase domain-containing protein</fullName>
    </recommendedName>
</protein>
<dbReference type="PANTHER" id="PTHR13994:SF13">
    <property type="entry name" value="FI03680P"/>
    <property type="match status" value="1"/>
</dbReference>
<dbReference type="PRINTS" id="PR00502">
    <property type="entry name" value="NUDIXFAMILY"/>
</dbReference>
<accession>A0A0P4WE55</accession>
<dbReference type="Gene3D" id="3.40.630.30">
    <property type="match status" value="1"/>
</dbReference>
<dbReference type="Pfam" id="PF00293">
    <property type="entry name" value="NUDIX"/>
    <property type="match status" value="1"/>
</dbReference>
<comment type="similarity">
    <text evidence="1 3">Belongs to the Nudix hydrolase family.</text>
</comment>
<dbReference type="InterPro" id="IPR000086">
    <property type="entry name" value="NUDIX_hydrolase_dom"/>
</dbReference>
<proteinExistence type="inferred from homology"/>
<dbReference type="InterPro" id="IPR040618">
    <property type="entry name" value="Pre-Nudix"/>
</dbReference>
<dbReference type="InterPro" id="IPR015797">
    <property type="entry name" value="NUDIX_hydrolase-like_dom_sf"/>
</dbReference>
<evidence type="ECO:0000256" key="4">
    <source>
        <dbReference type="SAM" id="MobiDB-lite"/>
    </source>
</evidence>
<dbReference type="GO" id="GO:0035529">
    <property type="term" value="F:NADH pyrophosphatase activity"/>
    <property type="evidence" value="ECO:0007669"/>
    <property type="project" value="TreeGrafter"/>
</dbReference>
<feature type="region of interest" description="Disordered" evidence="4">
    <location>
        <begin position="291"/>
        <end position="313"/>
    </location>
</feature>
<dbReference type="InterPro" id="IPR020476">
    <property type="entry name" value="Nudix_hydrolase"/>
</dbReference>
<dbReference type="Pfam" id="PF18290">
    <property type="entry name" value="Nudix_hydro"/>
    <property type="match status" value="1"/>
</dbReference>
<dbReference type="PROSITE" id="PS00893">
    <property type="entry name" value="NUDIX_BOX"/>
    <property type="match status" value="1"/>
</dbReference>
<dbReference type="AlphaFoldDB" id="A0A0P4WE55"/>
<evidence type="ECO:0000256" key="3">
    <source>
        <dbReference type="RuleBase" id="RU003476"/>
    </source>
</evidence>
<dbReference type="InterPro" id="IPR003293">
    <property type="entry name" value="Nudix_hydrolase6-like"/>
</dbReference>
<dbReference type="Gene3D" id="3.90.79.10">
    <property type="entry name" value="Nucleoside Triphosphate Pyrophosphohydrolase"/>
    <property type="match status" value="1"/>
</dbReference>